<feature type="non-terminal residue" evidence="1">
    <location>
        <position position="1"/>
    </location>
</feature>
<dbReference type="Proteomes" id="UP000749559">
    <property type="component" value="Unassembled WGS sequence"/>
</dbReference>
<dbReference type="SUPFAM" id="SSF46938">
    <property type="entry name" value="CRAL/TRIO N-terminal domain"/>
    <property type="match status" value="1"/>
</dbReference>
<comment type="caution">
    <text evidence="1">The sequence shown here is derived from an EMBL/GenBank/DDBJ whole genome shotgun (WGS) entry which is preliminary data.</text>
</comment>
<protein>
    <submittedName>
        <fullName evidence="1">Uncharacterized protein</fullName>
    </submittedName>
</protein>
<accession>A0A8J1XMR0</accession>
<gene>
    <name evidence="1" type="ORF">OFUS_LOCUS5233</name>
</gene>
<feature type="non-terminal residue" evidence="1">
    <location>
        <position position="111"/>
    </location>
</feature>
<dbReference type="AlphaFoldDB" id="A0A8J1XMR0"/>
<evidence type="ECO:0000313" key="1">
    <source>
        <dbReference type="EMBL" id="CAH1778299.1"/>
    </source>
</evidence>
<name>A0A8J1XMR0_OWEFU</name>
<reference evidence="1" key="1">
    <citation type="submission" date="2022-03" db="EMBL/GenBank/DDBJ databases">
        <authorList>
            <person name="Martin C."/>
        </authorList>
    </citation>
    <scope>NUCLEOTIDE SEQUENCE</scope>
</reference>
<sequence>FDAHQLVSVINENCNEVKLENKSQLLSILELITMASEKVVQREVARLVNAEEKYVCSLDAKSIVKAQKELKENPKERQAIVDQLRKWIMEQPHFKCSTGKGDKCFTKVMEI</sequence>
<organism evidence="1 2">
    <name type="scientific">Owenia fusiformis</name>
    <name type="common">Polychaete worm</name>
    <dbReference type="NCBI Taxonomy" id="6347"/>
    <lineage>
        <taxon>Eukaryota</taxon>
        <taxon>Metazoa</taxon>
        <taxon>Spiralia</taxon>
        <taxon>Lophotrochozoa</taxon>
        <taxon>Annelida</taxon>
        <taxon>Polychaeta</taxon>
        <taxon>Sedentaria</taxon>
        <taxon>Canalipalpata</taxon>
        <taxon>Sabellida</taxon>
        <taxon>Oweniida</taxon>
        <taxon>Oweniidae</taxon>
        <taxon>Owenia</taxon>
    </lineage>
</organism>
<proteinExistence type="predicted"/>
<keyword evidence="2" id="KW-1185">Reference proteome</keyword>
<dbReference type="EMBL" id="CAIIXF020000002">
    <property type="protein sequence ID" value="CAH1778299.1"/>
    <property type="molecule type" value="Genomic_DNA"/>
</dbReference>
<evidence type="ECO:0000313" key="2">
    <source>
        <dbReference type="Proteomes" id="UP000749559"/>
    </source>
</evidence>
<dbReference type="InterPro" id="IPR036273">
    <property type="entry name" value="CRAL/TRIO_N_dom_sf"/>
</dbReference>